<dbReference type="Pfam" id="PF13412">
    <property type="entry name" value="HTH_24"/>
    <property type="match status" value="1"/>
</dbReference>
<evidence type="ECO:0000259" key="4">
    <source>
        <dbReference type="PROSITE" id="PS50956"/>
    </source>
</evidence>
<dbReference type="SUPFAM" id="SSF46785">
    <property type="entry name" value="Winged helix' DNA-binding domain"/>
    <property type="match status" value="1"/>
</dbReference>
<dbReference type="InterPro" id="IPR019885">
    <property type="entry name" value="Tscrpt_reg_HTH_AsnC-type_CS"/>
</dbReference>
<dbReference type="PROSITE" id="PS50956">
    <property type="entry name" value="HTH_ASNC_2"/>
    <property type="match status" value="1"/>
</dbReference>
<dbReference type="InterPro" id="IPR036388">
    <property type="entry name" value="WH-like_DNA-bd_sf"/>
</dbReference>
<dbReference type="Pfam" id="PF01037">
    <property type="entry name" value="AsnC_trans_reg"/>
    <property type="match status" value="1"/>
</dbReference>
<protein>
    <submittedName>
        <fullName evidence="5">Lrp/AsnC family transcriptional regulator, leucine-responsive regulatory protein</fullName>
    </submittedName>
</protein>
<keyword evidence="3" id="KW-0804">Transcription</keyword>
<dbReference type="PANTHER" id="PTHR30154">
    <property type="entry name" value="LEUCINE-RESPONSIVE REGULATORY PROTEIN"/>
    <property type="match status" value="1"/>
</dbReference>
<dbReference type="PANTHER" id="PTHR30154:SF34">
    <property type="entry name" value="TRANSCRIPTIONAL REGULATOR AZLB"/>
    <property type="match status" value="1"/>
</dbReference>
<dbReference type="InterPro" id="IPR011008">
    <property type="entry name" value="Dimeric_a/b-barrel"/>
</dbReference>
<dbReference type="AlphaFoldDB" id="A0A2C9CUD2"/>
<accession>A0A2C9CUD2</accession>
<dbReference type="InterPro" id="IPR000485">
    <property type="entry name" value="AsnC-type_HTH_dom"/>
</dbReference>
<dbReference type="SUPFAM" id="SSF54909">
    <property type="entry name" value="Dimeric alpha+beta barrel"/>
    <property type="match status" value="1"/>
</dbReference>
<proteinExistence type="predicted"/>
<dbReference type="GO" id="GO:0043565">
    <property type="term" value="F:sequence-specific DNA binding"/>
    <property type="evidence" value="ECO:0007669"/>
    <property type="project" value="InterPro"/>
</dbReference>
<dbReference type="SMART" id="SM00344">
    <property type="entry name" value="HTH_ASNC"/>
    <property type="match status" value="1"/>
</dbReference>
<evidence type="ECO:0000313" key="5">
    <source>
        <dbReference type="EMBL" id="SOH94810.1"/>
    </source>
</evidence>
<keyword evidence="1" id="KW-0805">Transcription regulation</keyword>
<gene>
    <name evidence="5" type="ORF">SAMN06273572_105236</name>
</gene>
<dbReference type="PRINTS" id="PR00033">
    <property type="entry name" value="HTHASNC"/>
</dbReference>
<dbReference type="EMBL" id="OCTN01000005">
    <property type="protein sequence ID" value="SOH94810.1"/>
    <property type="molecule type" value="Genomic_DNA"/>
</dbReference>
<evidence type="ECO:0000256" key="2">
    <source>
        <dbReference type="ARBA" id="ARBA00023125"/>
    </source>
</evidence>
<dbReference type="InterPro" id="IPR011991">
    <property type="entry name" value="ArsR-like_HTH"/>
</dbReference>
<dbReference type="PROSITE" id="PS00519">
    <property type="entry name" value="HTH_ASNC_1"/>
    <property type="match status" value="1"/>
</dbReference>
<dbReference type="CDD" id="cd00090">
    <property type="entry name" value="HTH_ARSR"/>
    <property type="match status" value="1"/>
</dbReference>
<keyword evidence="2" id="KW-0238">DNA-binding</keyword>
<name>A0A2C9CUD2_9RHOB</name>
<evidence type="ECO:0000256" key="3">
    <source>
        <dbReference type="ARBA" id="ARBA00023163"/>
    </source>
</evidence>
<dbReference type="GO" id="GO:0005829">
    <property type="term" value="C:cytosol"/>
    <property type="evidence" value="ECO:0007669"/>
    <property type="project" value="TreeGrafter"/>
</dbReference>
<feature type="domain" description="HTH asnC-type" evidence="4">
    <location>
        <begin position="7"/>
        <end position="68"/>
    </location>
</feature>
<dbReference type="RefSeq" id="WP_097930724.1">
    <property type="nucleotide sequence ID" value="NZ_OCTN01000005.1"/>
</dbReference>
<dbReference type="InterPro" id="IPR019887">
    <property type="entry name" value="Tscrpt_reg_AsnC/Lrp_C"/>
</dbReference>
<evidence type="ECO:0000313" key="6">
    <source>
        <dbReference type="Proteomes" id="UP000220034"/>
    </source>
</evidence>
<sequence>MAENTSLDEIDIRILRELSRDGRISAADLAQRVGLSATPVIRRLRRLEDSGVVSGYTALIDETALGYSMSVFVSVKLDRQVDGAMRRFEAAILTLPEVVDCWLMTGNRDYLLRIAVTGLKEFEALMIERLVKIESVASIESSIPIRRVKSGIARSP</sequence>
<dbReference type="Proteomes" id="UP000220034">
    <property type="component" value="Unassembled WGS sequence"/>
</dbReference>
<organism evidence="5 6">
    <name type="scientific">Pontivivens marinum</name>
    <dbReference type="NCBI Taxonomy" id="1690039"/>
    <lineage>
        <taxon>Bacteria</taxon>
        <taxon>Pseudomonadati</taxon>
        <taxon>Pseudomonadota</taxon>
        <taxon>Alphaproteobacteria</taxon>
        <taxon>Rhodobacterales</taxon>
        <taxon>Paracoccaceae</taxon>
        <taxon>Pontivivens</taxon>
    </lineage>
</organism>
<dbReference type="OrthoDB" id="9803143at2"/>
<keyword evidence="6" id="KW-1185">Reference proteome</keyword>
<dbReference type="GO" id="GO:0043200">
    <property type="term" value="P:response to amino acid"/>
    <property type="evidence" value="ECO:0007669"/>
    <property type="project" value="TreeGrafter"/>
</dbReference>
<evidence type="ECO:0000256" key="1">
    <source>
        <dbReference type="ARBA" id="ARBA00023015"/>
    </source>
</evidence>
<dbReference type="Gene3D" id="3.30.70.920">
    <property type="match status" value="1"/>
</dbReference>
<dbReference type="GO" id="GO:0006355">
    <property type="term" value="P:regulation of DNA-templated transcription"/>
    <property type="evidence" value="ECO:0007669"/>
    <property type="project" value="UniProtKB-ARBA"/>
</dbReference>
<reference evidence="6" key="1">
    <citation type="submission" date="2017-09" db="EMBL/GenBank/DDBJ databases">
        <authorList>
            <person name="Varghese N."/>
            <person name="Submissions S."/>
        </authorList>
    </citation>
    <scope>NUCLEOTIDE SEQUENCE [LARGE SCALE GENOMIC DNA]</scope>
    <source>
        <strain evidence="6">C7</strain>
    </source>
</reference>
<dbReference type="Gene3D" id="1.10.10.10">
    <property type="entry name" value="Winged helix-like DNA-binding domain superfamily/Winged helix DNA-binding domain"/>
    <property type="match status" value="1"/>
</dbReference>
<dbReference type="InterPro" id="IPR019888">
    <property type="entry name" value="Tscrpt_reg_AsnC-like"/>
</dbReference>
<dbReference type="InterPro" id="IPR036390">
    <property type="entry name" value="WH_DNA-bd_sf"/>
</dbReference>